<dbReference type="PANTHER" id="PTHR30349">
    <property type="entry name" value="PHAGE INTEGRASE-RELATED"/>
    <property type="match status" value="1"/>
</dbReference>
<dbReference type="InterPro" id="IPR011010">
    <property type="entry name" value="DNA_brk_join_enz"/>
</dbReference>
<dbReference type="Pfam" id="PF00589">
    <property type="entry name" value="Phage_integrase"/>
    <property type="match status" value="1"/>
</dbReference>
<dbReference type="InterPro" id="IPR010998">
    <property type="entry name" value="Integrase_recombinase_N"/>
</dbReference>
<name>A0ABP7EPL0_9ACTN</name>
<protein>
    <recommendedName>
        <fullName evidence="5">Tyr recombinase domain-containing protein</fullName>
    </recommendedName>
</protein>
<comment type="similarity">
    <text evidence="1">Belongs to the 'phage' integrase family.</text>
</comment>
<reference evidence="7" key="1">
    <citation type="journal article" date="2019" name="Int. J. Syst. Evol. Microbiol.">
        <title>The Global Catalogue of Microorganisms (GCM) 10K type strain sequencing project: providing services to taxonomists for standard genome sequencing and annotation.</title>
        <authorList>
            <consortium name="The Broad Institute Genomics Platform"/>
            <consortium name="The Broad Institute Genome Sequencing Center for Infectious Disease"/>
            <person name="Wu L."/>
            <person name="Ma J."/>
        </authorList>
    </citation>
    <scope>NUCLEOTIDE SEQUENCE [LARGE SCALE GENOMIC DNA]</scope>
    <source>
        <strain evidence="7">JCM 16904</strain>
    </source>
</reference>
<dbReference type="CDD" id="cd01189">
    <property type="entry name" value="INT_ICEBs1_C_like"/>
    <property type="match status" value="1"/>
</dbReference>
<comment type="caution">
    <text evidence="6">The sequence shown here is derived from an EMBL/GenBank/DDBJ whole genome shotgun (WGS) entry which is preliminary data.</text>
</comment>
<proteinExistence type="inferred from homology"/>
<dbReference type="RefSeq" id="WP_344897685.1">
    <property type="nucleotide sequence ID" value="NZ_BAAAZP010000266.1"/>
</dbReference>
<keyword evidence="7" id="KW-1185">Reference proteome</keyword>
<dbReference type="InterPro" id="IPR002104">
    <property type="entry name" value="Integrase_catalytic"/>
</dbReference>
<keyword evidence="3" id="KW-0233">DNA recombination</keyword>
<dbReference type="Gene3D" id="1.10.443.10">
    <property type="entry name" value="Intergrase catalytic core"/>
    <property type="match status" value="1"/>
</dbReference>
<dbReference type="PANTHER" id="PTHR30349:SF64">
    <property type="entry name" value="PROPHAGE INTEGRASE INTD-RELATED"/>
    <property type="match status" value="1"/>
</dbReference>
<evidence type="ECO:0000313" key="7">
    <source>
        <dbReference type="Proteomes" id="UP001500902"/>
    </source>
</evidence>
<evidence type="ECO:0000256" key="4">
    <source>
        <dbReference type="SAM" id="MobiDB-lite"/>
    </source>
</evidence>
<evidence type="ECO:0000313" key="6">
    <source>
        <dbReference type="EMBL" id="GAA3721470.1"/>
    </source>
</evidence>
<feature type="region of interest" description="Disordered" evidence="4">
    <location>
        <begin position="48"/>
        <end position="97"/>
    </location>
</feature>
<dbReference type="InterPro" id="IPR013762">
    <property type="entry name" value="Integrase-like_cat_sf"/>
</dbReference>
<feature type="domain" description="Tyr recombinase" evidence="5">
    <location>
        <begin position="233"/>
        <end position="427"/>
    </location>
</feature>
<evidence type="ECO:0000256" key="1">
    <source>
        <dbReference type="ARBA" id="ARBA00008857"/>
    </source>
</evidence>
<organism evidence="6 7">
    <name type="scientific">Nonomuraea antimicrobica</name>
    <dbReference type="NCBI Taxonomy" id="561173"/>
    <lineage>
        <taxon>Bacteria</taxon>
        <taxon>Bacillati</taxon>
        <taxon>Actinomycetota</taxon>
        <taxon>Actinomycetes</taxon>
        <taxon>Streptosporangiales</taxon>
        <taxon>Streptosporangiaceae</taxon>
        <taxon>Nonomuraea</taxon>
    </lineage>
</organism>
<evidence type="ECO:0000259" key="5">
    <source>
        <dbReference type="PROSITE" id="PS51898"/>
    </source>
</evidence>
<dbReference type="EMBL" id="BAAAZP010000266">
    <property type="protein sequence ID" value="GAA3721470.1"/>
    <property type="molecule type" value="Genomic_DNA"/>
</dbReference>
<dbReference type="PROSITE" id="PS51898">
    <property type="entry name" value="TYR_RECOMBINASE"/>
    <property type="match status" value="1"/>
</dbReference>
<gene>
    <name evidence="6" type="ORF">GCM10022224_103830</name>
</gene>
<keyword evidence="2" id="KW-0238">DNA-binding</keyword>
<dbReference type="SUPFAM" id="SSF56349">
    <property type="entry name" value="DNA breaking-rejoining enzymes"/>
    <property type="match status" value="1"/>
</dbReference>
<sequence>MAWIEPIKSTKTRHTTYRVCWREGGTRDGKRDSETCDTKTIAKRFKARVEAAGDQRPAGYPKGCRGIVPEAAEPTPEADPEPTADPEPQPSPTAPATAVVPTLSEIVFAYLSWLAMTGKAEPRQIALYKRRFQLHVQPAVVTLEDGSRLGPLGDVPVPEYTTEVDQAWISWMRARTYERKGEKKTYSPKTIANIHGEVISPTLSWAARKKGIPIDVNPCVGVILPKQAGRTVTLDQVPTGDEIAAWIALAYKVSDLAGDITTLALGTGLRWGEITALRVCDIDLMRGLLTVAQAVKEDEHRRLYIASYGKSDAALRTIRIGSKVVAMLARRMEGLPPKALIFPGIHTPILNPSTWQKHWYKVVALAETHGIDTQATAHKLRHAHATQLLAENVSLDTVSKRIGHKSIVTTANLYSHLSPEADRRAADVIDMVMTGTLSHRPVAVVSEQYAELAQSA</sequence>
<evidence type="ECO:0000256" key="2">
    <source>
        <dbReference type="ARBA" id="ARBA00023125"/>
    </source>
</evidence>
<dbReference type="InterPro" id="IPR050090">
    <property type="entry name" value="Tyrosine_recombinase_XerCD"/>
</dbReference>
<dbReference type="Proteomes" id="UP001500902">
    <property type="component" value="Unassembled WGS sequence"/>
</dbReference>
<evidence type="ECO:0000256" key="3">
    <source>
        <dbReference type="ARBA" id="ARBA00023172"/>
    </source>
</evidence>
<dbReference type="Gene3D" id="1.10.150.130">
    <property type="match status" value="1"/>
</dbReference>
<accession>A0ABP7EPL0</accession>